<comment type="caution">
    <text evidence="3">The sequence shown here is derived from an EMBL/GenBank/DDBJ whole genome shotgun (WGS) entry which is preliminary data.</text>
</comment>
<dbReference type="PANTHER" id="PTHR46268:SF6">
    <property type="entry name" value="UNIVERSAL STRESS PROTEIN UP12"/>
    <property type="match status" value="1"/>
</dbReference>
<dbReference type="SUPFAM" id="SSF52402">
    <property type="entry name" value="Adenine nucleotide alpha hydrolases-like"/>
    <property type="match status" value="1"/>
</dbReference>
<feature type="domain" description="UspA" evidence="2">
    <location>
        <begin position="26"/>
        <end position="161"/>
    </location>
</feature>
<dbReference type="PRINTS" id="PR01438">
    <property type="entry name" value="UNVRSLSTRESS"/>
</dbReference>
<proteinExistence type="inferred from homology"/>
<dbReference type="Proteomes" id="UP001589867">
    <property type="component" value="Unassembled WGS sequence"/>
</dbReference>
<evidence type="ECO:0000313" key="4">
    <source>
        <dbReference type="Proteomes" id="UP001589867"/>
    </source>
</evidence>
<dbReference type="CDD" id="cd00293">
    <property type="entry name" value="USP-like"/>
    <property type="match status" value="1"/>
</dbReference>
<dbReference type="InterPro" id="IPR006016">
    <property type="entry name" value="UspA"/>
</dbReference>
<dbReference type="InterPro" id="IPR014729">
    <property type="entry name" value="Rossmann-like_a/b/a_fold"/>
</dbReference>
<evidence type="ECO:0000259" key="2">
    <source>
        <dbReference type="Pfam" id="PF00582"/>
    </source>
</evidence>
<protein>
    <submittedName>
        <fullName evidence="3">Universal stress protein</fullName>
    </submittedName>
</protein>
<organism evidence="3 4">
    <name type="scientific">Phytohabitans kaempferiae</name>
    <dbReference type="NCBI Taxonomy" id="1620943"/>
    <lineage>
        <taxon>Bacteria</taxon>
        <taxon>Bacillati</taxon>
        <taxon>Actinomycetota</taxon>
        <taxon>Actinomycetes</taxon>
        <taxon>Micromonosporales</taxon>
        <taxon>Micromonosporaceae</taxon>
    </lineage>
</organism>
<dbReference type="RefSeq" id="WP_377255412.1">
    <property type="nucleotide sequence ID" value="NZ_JBHLUH010000058.1"/>
</dbReference>
<reference evidence="3 4" key="1">
    <citation type="submission" date="2024-09" db="EMBL/GenBank/DDBJ databases">
        <authorList>
            <person name="Sun Q."/>
            <person name="Mori K."/>
        </authorList>
    </citation>
    <scope>NUCLEOTIDE SEQUENCE [LARGE SCALE GENOMIC DNA]</scope>
    <source>
        <strain evidence="3 4">TBRC 3947</strain>
    </source>
</reference>
<dbReference type="InterPro" id="IPR006015">
    <property type="entry name" value="Universal_stress_UspA"/>
</dbReference>
<sequence length="161" mass="17379">MTQPAVEQYGPRWAPPPFERGTDGPRVILVGVDGSDTSMRAAAYACGLARRQRCRLVVAYAAPVLTWAWALPGAVPVLHAAHQEVAAELRAEIRQLAEEMRIPVCFVSRHGDPYGCLRSVAAEVKADIVVVGASTPSRRLFGGSVASRLVRLGRWPITVVP</sequence>
<dbReference type="Gene3D" id="3.40.50.620">
    <property type="entry name" value="HUPs"/>
    <property type="match status" value="1"/>
</dbReference>
<dbReference type="EMBL" id="JBHLUH010000058">
    <property type="protein sequence ID" value="MFC0531274.1"/>
    <property type="molecule type" value="Genomic_DNA"/>
</dbReference>
<keyword evidence="4" id="KW-1185">Reference proteome</keyword>
<evidence type="ECO:0000313" key="3">
    <source>
        <dbReference type="EMBL" id="MFC0531274.1"/>
    </source>
</evidence>
<comment type="similarity">
    <text evidence="1">Belongs to the universal stress protein A family.</text>
</comment>
<dbReference type="Pfam" id="PF00582">
    <property type="entry name" value="Usp"/>
    <property type="match status" value="1"/>
</dbReference>
<gene>
    <name evidence="3" type="ORF">ACFFIA_26890</name>
</gene>
<name>A0ABV6M9P0_9ACTN</name>
<accession>A0ABV6M9P0</accession>
<dbReference type="PANTHER" id="PTHR46268">
    <property type="entry name" value="STRESS RESPONSE PROTEIN NHAX"/>
    <property type="match status" value="1"/>
</dbReference>
<evidence type="ECO:0000256" key="1">
    <source>
        <dbReference type="ARBA" id="ARBA00008791"/>
    </source>
</evidence>